<keyword evidence="2" id="KW-1185">Reference proteome</keyword>
<evidence type="ECO:0000313" key="2">
    <source>
        <dbReference type="Proteomes" id="UP001410795"/>
    </source>
</evidence>
<accession>A0ABP7B4S3</accession>
<proteinExistence type="predicted"/>
<sequence length="101" mass="11331">MLRAVDPAESPAPSAHRVPWHVVRDDAAHPLLVNEGSEALEYVRVYVADDATPPELEAWGRMPPGESRELCLCGCDLDDTTVTLAWFLPDDDREWVWSFVV</sequence>
<protein>
    <submittedName>
        <fullName evidence="1">Uncharacterized protein</fullName>
    </submittedName>
</protein>
<dbReference type="EMBL" id="BAAAYV010000002">
    <property type="protein sequence ID" value="GAA3648360.1"/>
    <property type="molecule type" value="Genomic_DNA"/>
</dbReference>
<dbReference type="Proteomes" id="UP001410795">
    <property type="component" value="Unassembled WGS sequence"/>
</dbReference>
<reference evidence="2" key="1">
    <citation type="journal article" date="2019" name="Int. J. Syst. Evol. Microbiol.">
        <title>The Global Catalogue of Microorganisms (GCM) 10K type strain sequencing project: providing services to taxonomists for standard genome sequencing and annotation.</title>
        <authorList>
            <consortium name="The Broad Institute Genomics Platform"/>
            <consortium name="The Broad Institute Genome Sequencing Center for Infectious Disease"/>
            <person name="Wu L."/>
            <person name="Ma J."/>
        </authorList>
    </citation>
    <scope>NUCLEOTIDE SEQUENCE [LARGE SCALE GENOMIC DNA]</scope>
    <source>
        <strain evidence="2">JCM 16546</strain>
    </source>
</reference>
<dbReference type="RefSeq" id="WP_221856478.1">
    <property type="nucleotide sequence ID" value="NZ_BAAAYV010000002.1"/>
</dbReference>
<gene>
    <name evidence="1" type="ORF">GCM10022202_04900</name>
</gene>
<name>A0ABP7B4S3_9MICO</name>
<organism evidence="1 2">
    <name type="scientific">Microbacterium marinilacus</name>
    <dbReference type="NCBI Taxonomy" id="415209"/>
    <lineage>
        <taxon>Bacteria</taxon>
        <taxon>Bacillati</taxon>
        <taxon>Actinomycetota</taxon>
        <taxon>Actinomycetes</taxon>
        <taxon>Micrococcales</taxon>
        <taxon>Microbacteriaceae</taxon>
        <taxon>Microbacterium</taxon>
    </lineage>
</organism>
<comment type="caution">
    <text evidence="1">The sequence shown here is derived from an EMBL/GenBank/DDBJ whole genome shotgun (WGS) entry which is preliminary data.</text>
</comment>
<evidence type="ECO:0000313" key="1">
    <source>
        <dbReference type="EMBL" id="GAA3648360.1"/>
    </source>
</evidence>